<name>A0A9X3B9U1_9BACT</name>
<organism evidence="2 3">
    <name type="scientific">Paraflavisolibacter caeni</name>
    <dbReference type="NCBI Taxonomy" id="2982496"/>
    <lineage>
        <taxon>Bacteria</taxon>
        <taxon>Pseudomonadati</taxon>
        <taxon>Bacteroidota</taxon>
        <taxon>Chitinophagia</taxon>
        <taxon>Chitinophagales</taxon>
        <taxon>Chitinophagaceae</taxon>
        <taxon>Paraflavisolibacter</taxon>
    </lineage>
</organism>
<dbReference type="Gene3D" id="1.10.260.40">
    <property type="entry name" value="lambda repressor-like DNA-binding domains"/>
    <property type="match status" value="1"/>
</dbReference>
<evidence type="ECO:0000313" key="2">
    <source>
        <dbReference type="EMBL" id="MCU7551751.1"/>
    </source>
</evidence>
<dbReference type="CDD" id="cd00093">
    <property type="entry name" value="HTH_XRE"/>
    <property type="match status" value="1"/>
</dbReference>
<keyword evidence="3" id="KW-1185">Reference proteome</keyword>
<feature type="domain" description="HTH cro/C1-type" evidence="1">
    <location>
        <begin position="26"/>
        <end position="67"/>
    </location>
</feature>
<dbReference type="RefSeq" id="WP_279299189.1">
    <property type="nucleotide sequence ID" value="NZ_JAOTIF010000023.1"/>
</dbReference>
<protein>
    <submittedName>
        <fullName evidence="2">Helix-turn-helix domain-containing protein</fullName>
    </submittedName>
</protein>
<dbReference type="GO" id="GO:0003677">
    <property type="term" value="F:DNA binding"/>
    <property type="evidence" value="ECO:0007669"/>
    <property type="project" value="InterPro"/>
</dbReference>
<accession>A0A9X3B9U1</accession>
<dbReference type="Pfam" id="PF01381">
    <property type="entry name" value="HTH_3"/>
    <property type="match status" value="1"/>
</dbReference>
<proteinExistence type="predicted"/>
<sequence length="146" mass="16699">MRTNDQPYNTSEYWMEFIQNELSLHVKKYMDEKKMNQSQLATELGVNKSFIAQVLKGKFNYTLSKLIDFSLAVGLVPNIQFKSINDYLLHKENKRLKREINLTGNQYLVMKTGKTKLSLQGNLSGITVALDAHQVNTITPSETKIA</sequence>
<gene>
    <name evidence="2" type="ORF">OCK74_21700</name>
</gene>
<reference evidence="2" key="2">
    <citation type="submission" date="2023-04" db="EMBL/GenBank/DDBJ databases">
        <title>Paracnuella aquatica gen. nov., sp. nov., a member of the family Chitinophagaceae isolated from a hot spring.</title>
        <authorList>
            <person name="Wang C."/>
        </authorList>
    </citation>
    <scope>NUCLEOTIDE SEQUENCE</scope>
    <source>
        <strain evidence="2">LB-8</strain>
    </source>
</reference>
<dbReference type="SUPFAM" id="SSF47413">
    <property type="entry name" value="lambda repressor-like DNA-binding domains"/>
    <property type="match status" value="1"/>
</dbReference>
<evidence type="ECO:0000313" key="3">
    <source>
        <dbReference type="Proteomes" id="UP001155483"/>
    </source>
</evidence>
<dbReference type="Proteomes" id="UP001155483">
    <property type="component" value="Unassembled WGS sequence"/>
</dbReference>
<dbReference type="AlphaFoldDB" id="A0A9X3B9U1"/>
<comment type="caution">
    <text evidence="2">The sequence shown here is derived from an EMBL/GenBank/DDBJ whole genome shotgun (WGS) entry which is preliminary data.</text>
</comment>
<reference evidence="2" key="1">
    <citation type="submission" date="2022-09" db="EMBL/GenBank/DDBJ databases">
        <authorList>
            <person name="Yuan C."/>
            <person name="Ke Z."/>
        </authorList>
    </citation>
    <scope>NUCLEOTIDE SEQUENCE</scope>
    <source>
        <strain evidence="2">LB-8</strain>
    </source>
</reference>
<dbReference type="EMBL" id="JAOTIF010000023">
    <property type="protein sequence ID" value="MCU7551751.1"/>
    <property type="molecule type" value="Genomic_DNA"/>
</dbReference>
<dbReference type="PROSITE" id="PS50943">
    <property type="entry name" value="HTH_CROC1"/>
    <property type="match status" value="1"/>
</dbReference>
<evidence type="ECO:0000259" key="1">
    <source>
        <dbReference type="PROSITE" id="PS50943"/>
    </source>
</evidence>
<dbReference type="InterPro" id="IPR010982">
    <property type="entry name" value="Lambda_DNA-bd_dom_sf"/>
</dbReference>
<dbReference type="InterPro" id="IPR001387">
    <property type="entry name" value="Cro/C1-type_HTH"/>
</dbReference>